<reference evidence="2" key="1">
    <citation type="submission" date="2020-08" db="EMBL/GenBank/DDBJ databases">
        <title>Chromosome-level assembly of Southern catfish (Silurus meridionalis) provides insights into visual adaptation to the nocturnal and benthic lifestyles.</title>
        <authorList>
            <person name="Zhang Y."/>
            <person name="Wang D."/>
            <person name="Peng Z."/>
        </authorList>
    </citation>
    <scope>NUCLEOTIDE SEQUENCE</scope>
    <source>
        <strain evidence="2">SWU-2019-XX</strain>
        <tissue evidence="2">Muscle</tissue>
    </source>
</reference>
<protein>
    <submittedName>
        <fullName evidence="2">Uncharacterized protein</fullName>
    </submittedName>
</protein>
<feature type="compositionally biased region" description="Basic and acidic residues" evidence="1">
    <location>
        <begin position="1"/>
        <end position="39"/>
    </location>
</feature>
<feature type="region of interest" description="Disordered" evidence="1">
    <location>
        <begin position="1"/>
        <end position="52"/>
    </location>
</feature>
<name>A0A8T0BSB3_SILME</name>
<dbReference type="Proteomes" id="UP000606274">
    <property type="component" value="Unassembled WGS sequence"/>
</dbReference>
<feature type="region of interest" description="Disordered" evidence="1">
    <location>
        <begin position="300"/>
        <end position="324"/>
    </location>
</feature>
<feature type="compositionally biased region" description="Basic and acidic residues" evidence="1">
    <location>
        <begin position="208"/>
        <end position="226"/>
    </location>
</feature>
<proteinExistence type="predicted"/>
<keyword evidence="3" id="KW-1185">Reference proteome</keyword>
<organism evidence="2 3">
    <name type="scientific">Silurus meridionalis</name>
    <name type="common">Southern catfish</name>
    <name type="synonym">Silurus soldatovi meridionalis</name>
    <dbReference type="NCBI Taxonomy" id="175797"/>
    <lineage>
        <taxon>Eukaryota</taxon>
        <taxon>Metazoa</taxon>
        <taxon>Chordata</taxon>
        <taxon>Craniata</taxon>
        <taxon>Vertebrata</taxon>
        <taxon>Euteleostomi</taxon>
        <taxon>Actinopterygii</taxon>
        <taxon>Neopterygii</taxon>
        <taxon>Teleostei</taxon>
        <taxon>Ostariophysi</taxon>
        <taxon>Siluriformes</taxon>
        <taxon>Siluridae</taxon>
        <taxon>Silurus</taxon>
    </lineage>
</organism>
<evidence type="ECO:0000313" key="2">
    <source>
        <dbReference type="EMBL" id="KAF7710192.1"/>
    </source>
</evidence>
<sequence>MTLEAVKWEEMKPRSLDRKSLKPQKRELGAEKDLVKQDTTETTETMTEERQAPKGICLLQSMLNRIKSSEKVQDPSHVTAQHCRHGVDTNQCDDVLIAELDKPERNFAESDHSECSVKPDLEYFTYRTVVHESNPTYTTISQRDPPCSLLHNVIRKTWHNLQPSEGHPLLEDVKEKQASQAKSDFSILNNSPPHELFTHEPSGSSNSDSEHGLVKETTVKKEHDIMKQSCRSENTVTSVEEAGPPPLPPKQRNFNQMHVQLQRTFTLNDFRLDLEPINLLEEVCTGDEWAKFLPVINPSAHPDAKDDSQREDSHNSSDDIGPLYVHDKTNLTKVKDLPLDLSVVKSSGILNNSALKSRIHLNNKRKHQPSGKRIRGNIKLLFLRKRSAPTTASTQSPTSSPAVVSFPSSKFYSLPESNSQTQQDFQTSVVANKKPLVTNTASLQMISEVTESYSNDNDFAEKTVLSKNDQQSIEAKLMDMHHDFSFVKSSRLLDNSALKDRINLSKKRKHRPPGERKDENTKEKFLIKHVCQPSASKSHQTRPSSHASVFSFSAFYNIPCSKSKDFQTHEDSQTTVLGKEKTLVRNAAALSTILEVPESSSNDNDKAQLRDVPYDFSLVKSSELLDDSALKYRISLAKKRKH</sequence>
<feature type="region of interest" description="Disordered" evidence="1">
    <location>
        <begin position="191"/>
        <end position="249"/>
    </location>
</feature>
<evidence type="ECO:0000256" key="1">
    <source>
        <dbReference type="SAM" id="MobiDB-lite"/>
    </source>
</evidence>
<dbReference type="AlphaFoldDB" id="A0A8T0BSB3"/>
<feature type="compositionally biased region" description="Basic and acidic residues" evidence="1">
    <location>
        <begin position="302"/>
        <end position="317"/>
    </location>
</feature>
<accession>A0A8T0BSB3</accession>
<comment type="caution">
    <text evidence="2">The sequence shown here is derived from an EMBL/GenBank/DDBJ whole genome shotgun (WGS) entry which is preliminary data.</text>
</comment>
<dbReference type="EMBL" id="JABFDY010000002">
    <property type="protein sequence ID" value="KAF7710192.1"/>
    <property type="molecule type" value="Genomic_DNA"/>
</dbReference>
<gene>
    <name evidence="2" type="ORF">HF521_009064</name>
</gene>
<feature type="compositionally biased region" description="Polar residues" evidence="1">
    <location>
        <begin position="229"/>
        <end position="238"/>
    </location>
</feature>
<evidence type="ECO:0000313" key="3">
    <source>
        <dbReference type="Proteomes" id="UP000606274"/>
    </source>
</evidence>